<keyword evidence="5" id="KW-0862">Zinc</keyword>
<dbReference type="AlphaFoldDB" id="A0A0P5DXJ9"/>
<dbReference type="PANTHER" id="PTHR22763:SF163">
    <property type="entry name" value="E3 UBIQUITIN-PROTEIN LIGASE RNF139"/>
    <property type="match status" value="1"/>
</dbReference>
<evidence type="ECO:0000313" key="9">
    <source>
        <dbReference type="Proteomes" id="UP000076858"/>
    </source>
</evidence>
<dbReference type="InterPro" id="IPR050731">
    <property type="entry name" value="HRD1_E3_ubiq-ligases"/>
</dbReference>
<dbReference type="GO" id="GO:0061630">
    <property type="term" value="F:ubiquitin protein ligase activity"/>
    <property type="evidence" value="ECO:0007669"/>
    <property type="project" value="TreeGrafter"/>
</dbReference>
<dbReference type="GO" id="GO:0043161">
    <property type="term" value="P:proteasome-mediated ubiquitin-dependent protein catabolic process"/>
    <property type="evidence" value="ECO:0007669"/>
    <property type="project" value="TreeGrafter"/>
</dbReference>
<dbReference type="CDD" id="cd16476">
    <property type="entry name" value="RING-H2_RNF139-like"/>
    <property type="match status" value="1"/>
</dbReference>
<dbReference type="InterPro" id="IPR001841">
    <property type="entry name" value="Znf_RING"/>
</dbReference>
<keyword evidence="3" id="KW-0479">Metal-binding</keyword>
<dbReference type="PANTHER" id="PTHR22763">
    <property type="entry name" value="RING ZINC FINGER PROTEIN"/>
    <property type="match status" value="1"/>
</dbReference>
<dbReference type="Pfam" id="PF13705">
    <property type="entry name" value="TRC8_N"/>
    <property type="match status" value="1"/>
</dbReference>
<keyword evidence="9" id="KW-1185">Reference proteome</keyword>
<dbReference type="InterPro" id="IPR025754">
    <property type="entry name" value="TRC8_N_dom"/>
</dbReference>
<keyword evidence="2" id="KW-0812">Transmembrane</keyword>
<sequence>MDTKQIILNFLDILLRVPSLFILDEIFQSNLADLGLYPCTLLPLHKEADFDDVVGDSNHTLSRPLHSVANYDSGVFGNLSQSLINVIEFDGTSSTFFNIDISICQGILGFSFQLALLLSATCAALFTLTLWTKHLVKIYEFLFSLLLVTASYHCNQQASISVATATTVSLRSLWRLDLEALFRAIPGLFFIILNIATQSILASGYLVVNFGPSIPALQAVLALCFLVPSLTVMIPLERNSFPHWCFLLLSLHIAFVVWSNFSMVYKEIKDRISYVVSFIRVEGFMALAEAEWLRLNVPLIFRTFWMMRVGIHLYIYVVSSEPGVWVESDNLKTLFKVMLIRGCETLPAILGMSSIFSWLAGKFYVMCQLFLMIPHDEVSHVGPVSAVLFIILAFQNGLSTLQPAARIVRLGRNIVLLLACFLHFVHNAVDPVLMSLAASANPDVTRHARALAVSVGLTVVAFCGLYFLWMTHSISTWLLAVSGFSLEVICKVFASLALYGLFLADAKLSEFWDKLDDHVYRVRFAGRVVEFLVGLFLLCNSAFILIFENGGAIRAILVGFHAYFNLWCEARVGWKIFTRRRTAVHKIATLETVDQPELLDDVCAICFHDLKPTAPNNVMVKVTPCRHYFHAVCLRKWLYVQDRCPMCHQTLWSQLHSSSLDPSVGEVIGPRYEADQMQEHLHLD</sequence>
<dbReference type="Proteomes" id="UP000076858">
    <property type="component" value="Unassembled WGS sequence"/>
</dbReference>
<dbReference type="GO" id="GO:0036513">
    <property type="term" value="C:Derlin-1 retrotranslocation complex"/>
    <property type="evidence" value="ECO:0007669"/>
    <property type="project" value="TreeGrafter"/>
</dbReference>
<dbReference type="InterPro" id="IPR011016">
    <property type="entry name" value="Znf_RING-CH"/>
</dbReference>
<comment type="caution">
    <text evidence="8">The sequence shown here is derived from an EMBL/GenBank/DDBJ whole genome shotgun (WGS) entry which is preliminary data.</text>
</comment>
<evidence type="ECO:0000313" key="8">
    <source>
        <dbReference type="EMBL" id="KZS21413.1"/>
    </source>
</evidence>
<dbReference type="STRING" id="35525.A0A0P5DXJ9"/>
<dbReference type="Pfam" id="PF13639">
    <property type="entry name" value="zf-RING_2"/>
    <property type="match status" value="1"/>
</dbReference>
<evidence type="ECO:0000256" key="4">
    <source>
        <dbReference type="ARBA" id="ARBA00022771"/>
    </source>
</evidence>
<dbReference type="SUPFAM" id="SSF57850">
    <property type="entry name" value="RING/U-box"/>
    <property type="match status" value="1"/>
</dbReference>
<dbReference type="GO" id="GO:0008270">
    <property type="term" value="F:zinc ion binding"/>
    <property type="evidence" value="ECO:0007669"/>
    <property type="project" value="UniProtKB-KW"/>
</dbReference>
<keyword evidence="4" id="KW-0863">Zinc-finger</keyword>
<name>A0A0P5DXJ9_9CRUS</name>
<keyword evidence="7" id="KW-0472">Membrane</keyword>
<dbReference type="SMART" id="SM00184">
    <property type="entry name" value="RING"/>
    <property type="match status" value="1"/>
</dbReference>
<dbReference type="InterPro" id="IPR013083">
    <property type="entry name" value="Znf_RING/FYVE/PHD"/>
</dbReference>
<keyword evidence="6" id="KW-1133">Transmembrane helix</keyword>
<evidence type="ECO:0000256" key="6">
    <source>
        <dbReference type="ARBA" id="ARBA00022989"/>
    </source>
</evidence>
<comment type="subcellular location">
    <subcellularLocation>
        <location evidence="1">Membrane</location>
        <topology evidence="1">Multi-pass membrane protein</topology>
    </subcellularLocation>
</comment>
<reference evidence="8 9" key="1">
    <citation type="submission" date="2016-03" db="EMBL/GenBank/DDBJ databases">
        <title>EvidentialGene: Evidence-directed Construction of Genes on Genomes.</title>
        <authorList>
            <person name="Gilbert D.G."/>
            <person name="Choi J.-H."/>
            <person name="Mockaitis K."/>
            <person name="Colbourne J."/>
            <person name="Pfrender M."/>
        </authorList>
    </citation>
    <scope>NUCLEOTIDE SEQUENCE [LARGE SCALE GENOMIC DNA]</scope>
    <source>
        <strain evidence="8 9">Xinb3</strain>
        <tissue evidence="8">Complete organism</tissue>
    </source>
</reference>
<evidence type="ECO:0000256" key="7">
    <source>
        <dbReference type="ARBA" id="ARBA00023136"/>
    </source>
</evidence>
<dbReference type="Gene3D" id="3.30.40.10">
    <property type="entry name" value="Zinc/RING finger domain, C3HC4 (zinc finger)"/>
    <property type="match status" value="1"/>
</dbReference>
<evidence type="ECO:0000256" key="3">
    <source>
        <dbReference type="ARBA" id="ARBA00022723"/>
    </source>
</evidence>
<dbReference type="GO" id="GO:0036503">
    <property type="term" value="P:ERAD pathway"/>
    <property type="evidence" value="ECO:0007669"/>
    <property type="project" value="TreeGrafter"/>
</dbReference>
<organism evidence="8 9">
    <name type="scientific">Daphnia magna</name>
    <dbReference type="NCBI Taxonomy" id="35525"/>
    <lineage>
        <taxon>Eukaryota</taxon>
        <taxon>Metazoa</taxon>
        <taxon>Ecdysozoa</taxon>
        <taxon>Arthropoda</taxon>
        <taxon>Crustacea</taxon>
        <taxon>Branchiopoda</taxon>
        <taxon>Diplostraca</taxon>
        <taxon>Cladocera</taxon>
        <taxon>Anomopoda</taxon>
        <taxon>Daphniidae</taxon>
        <taxon>Daphnia</taxon>
    </lineage>
</organism>
<dbReference type="EMBL" id="LRGB01000024">
    <property type="protein sequence ID" value="KZS21413.1"/>
    <property type="molecule type" value="Genomic_DNA"/>
</dbReference>
<evidence type="ECO:0000256" key="2">
    <source>
        <dbReference type="ARBA" id="ARBA00022692"/>
    </source>
</evidence>
<accession>A0A0P5DXJ9</accession>
<gene>
    <name evidence="8" type="ORF">APZ42_011342</name>
</gene>
<evidence type="ECO:0000256" key="5">
    <source>
        <dbReference type="ARBA" id="ARBA00022833"/>
    </source>
</evidence>
<dbReference type="SMART" id="SM00744">
    <property type="entry name" value="RINGv"/>
    <property type="match status" value="1"/>
</dbReference>
<dbReference type="PROSITE" id="PS50089">
    <property type="entry name" value="ZF_RING_2"/>
    <property type="match status" value="1"/>
</dbReference>
<evidence type="ECO:0000256" key="1">
    <source>
        <dbReference type="ARBA" id="ARBA00004141"/>
    </source>
</evidence>
<dbReference type="OrthoDB" id="4348522at2759"/>
<proteinExistence type="predicted"/>
<protein>
    <submittedName>
        <fullName evidence="8">Protein TRC8</fullName>
    </submittedName>
</protein>